<dbReference type="STRING" id="1795632.TH606_04200"/>
<dbReference type="GO" id="GO:0016020">
    <property type="term" value="C:membrane"/>
    <property type="evidence" value="ECO:0007669"/>
    <property type="project" value="InterPro"/>
</dbReference>
<keyword evidence="1" id="KW-0812">Transmembrane</keyword>
<evidence type="ECO:0000313" key="3">
    <source>
        <dbReference type="EMBL" id="OAG27944.1"/>
    </source>
</evidence>
<name>A0A177E7M3_9BACT</name>
<dbReference type="AlphaFoldDB" id="A0A177E7M3"/>
<keyword evidence="1" id="KW-0472">Membrane</keyword>
<dbReference type="EMBL" id="LSFI01000016">
    <property type="protein sequence ID" value="OAG27944.1"/>
    <property type="molecule type" value="Genomic_DNA"/>
</dbReference>
<feature type="transmembrane region" description="Helical" evidence="1">
    <location>
        <begin position="98"/>
        <end position="117"/>
    </location>
</feature>
<evidence type="ECO:0000313" key="4">
    <source>
        <dbReference type="Proteomes" id="UP000076964"/>
    </source>
</evidence>
<dbReference type="RefSeq" id="WP_068541562.1">
    <property type="nucleotide sequence ID" value="NZ_LSFI01000016.1"/>
</dbReference>
<feature type="transmembrane region" description="Helical" evidence="1">
    <location>
        <begin position="123"/>
        <end position="140"/>
    </location>
</feature>
<evidence type="ECO:0000256" key="1">
    <source>
        <dbReference type="SAM" id="Phobius"/>
    </source>
</evidence>
<accession>A0A177E7M3</accession>
<dbReference type="PANTHER" id="PTHR22911:SF137">
    <property type="entry name" value="SOLUTE CARRIER FAMILY 35 MEMBER G2-RELATED"/>
    <property type="match status" value="1"/>
</dbReference>
<dbReference type="SUPFAM" id="SSF103481">
    <property type="entry name" value="Multidrug resistance efflux transporter EmrE"/>
    <property type="match status" value="1"/>
</dbReference>
<feature type="domain" description="EamA" evidence="2">
    <location>
        <begin position="4"/>
        <end position="140"/>
    </location>
</feature>
<feature type="transmembrane region" description="Helical" evidence="1">
    <location>
        <begin position="34"/>
        <end position="53"/>
    </location>
</feature>
<dbReference type="PANTHER" id="PTHR22911">
    <property type="entry name" value="ACYL-MALONYL CONDENSING ENZYME-RELATED"/>
    <property type="match status" value="1"/>
</dbReference>
<dbReference type="Pfam" id="PF00892">
    <property type="entry name" value="EamA"/>
    <property type="match status" value="1"/>
</dbReference>
<feature type="transmembrane region" description="Helical" evidence="1">
    <location>
        <begin position="6"/>
        <end position="22"/>
    </location>
</feature>
<dbReference type="OrthoDB" id="9806718at2"/>
<proteinExistence type="predicted"/>
<comment type="caution">
    <text evidence="3">The sequence shown here is derived from an EMBL/GenBank/DDBJ whole genome shotgun (WGS) entry which is preliminary data.</text>
</comment>
<evidence type="ECO:0000259" key="2">
    <source>
        <dbReference type="Pfam" id="PF00892"/>
    </source>
</evidence>
<gene>
    <name evidence="3" type="ORF">TH606_04200</name>
</gene>
<reference evidence="3 4" key="1">
    <citation type="submission" date="2016-02" db="EMBL/GenBank/DDBJ databases">
        <title>Draft genome sequence of Thermodesulfatator sp. S606.</title>
        <authorList>
            <person name="Lai Q."/>
            <person name="Cao J."/>
            <person name="Dupont S."/>
            <person name="Shao Z."/>
            <person name="Jebbar M."/>
            <person name="Alain K."/>
        </authorList>
    </citation>
    <scope>NUCLEOTIDE SEQUENCE [LARGE SCALE GENOMIC DNA]</scope>
    <source>
        <strain evidence="3 4">S606</strain>
    </source>
</reference>
<keyword evidence="4" id="KW-1185">Reference proteome</keyword>
<dbReference type="InterPro" id="IPR000620">
    <property type="entry name" value="EamA_dom"/>
</dbReference>
<protein>
    <recommendedName>
        <fullName evidence="2">EamA domain-containing protein</fullName>
    </recommendedName>
</protein>
<dbReference type="InterPro" id="IPR037185">
    <property type="entry name" value="EmrE-like"/>
</dbReference>
<keyword evidence="1" id="KW-1133">Transmembrane helix</keyword>
<sequence length="142" mass="15119">MSSKAIFLWLLTIFFWGSAPLLERMALKGMSPLLALALRTGFAAILLVLAVLIGGEYKSVPQLGRKELGAALASGIVAGVLGMFTYFSLLKTGQASKVVPLTAAYPLVTAILSLLILGERITLMRFSGIIITILGLIILLRS</sequence>
<feature type="transmembrane region" description="Helical" evidence="1">
    <location>
        <begin position="68"/>
        <end position="86"/>
    </location>
</feature>
<dbReference type="Gene3D" id="1.10.3730.20">
    <property type="match status" value="1"/>
</dbReference>
<organism evidence="3 4">
    <name type="scientific">Thermodesulfatator autotrophicus</name>
    <dbReference type="NCBI Taxonomy" id="1795632"/>
    <lineage>
        <taxon>Bacteria</taxon>
        <taxon>Pseudomonadati</taxon>
        <taxon>Thermodesulfobacteriota</taxon>
        <taxon>Thermodesulfobacteria</taxon>
        <taxon>Thermodesulfobacteriales</taxon>
        <taxon>Thermodesulfatatoraceae</taxon>
        <taxon>Thermodesulfatator</taxon>
    </lineage>
</organism>
<dbReference type="Proteomes" id="UP000076964">
    <property type="component" value="Unassembled WGS sequence"/>
</dbReference>